<feature type="domain" description="Apple" evidence="1">
    <location>
        <begin position="6"/>
        <end position="57"/>
    </location>
</feature>
<protein>
    <recommendedName>
        <fullName evidence="1">Apple domain-containing protein</fullName>
    </recommendedName>
</protein>
<gene>
    <name evidence="2" type="ORF">PXEA_LOCUS2770</name>
</gene>
<dbReference type="Proteomes" id="UP000784294">
    <property type="component" value="Unassembled WGS sequence"/>
</dbReference>
<organism evidence="2 3">
    <name type="scientific">Protopolystoma xenopodis</name>
    <dbReference type="NCBI Taxonomy" id="117903"/>
    <lineage>
        <taxon>Eukaryota</taxon>
        <taxon>Metazoa</taxon>
        <taxon>Spiralia</taxon>
        <taxon>Lophotrochozoa</taxon>
        <taxon>Platyhelminthes</taxon>
        <taxon>Monogenea</taxon>
        <taxon>Polyopisthocotylea</taxon>
        <taxon>Polystomatidea</taxon>
        <taxon>Polystomatidae</taxon>
        <taxon>Protopolystoma</taxon>
    </lineage>
</organism>
<accession>A0A448WDT9</accession>
<dbReference type="EMBL" id="CAAALY010006061">
    <property type="protein sequence ID" value="VEL09330.1"/>
    <property type="molecule type" value="Genomic_DNA"/>
</dbReference>
<sequence>MDLGNMTTFEGCLSKCTDQLFTPAFKCKAVNFDNSTKRCYSLETQAAQKDIKQEANWIYAFRRQFNLCLCVFVCASGFEHFYCDTTQIFIACRSARNHLIDVLAAEEIIRNYIQSGYYYQCTFDMANEE</sequence>
<dbReference type="AlphaFoldDB" id="A0A448WDT9"/>
<comment type="caution">
    <text evidence="2">The sequence shown here is derived from an EMBL/GenBank/DDBJ whole genome shotgun (WGS) entry which is preliminary data.</text>
</comment>
<dbReference type="Gene3D" id="3.50.4.10">
    <property type="entry name" value="Hepatocyte Growth Factor"/>
    <property type="match status" value="1"/>
</dbReference>
<evidence type="ECO:0000313" key="3">
    <source>
        <dbReference type="Proteomes" id="UP000784294"/>
    </source>
</evidence>
<reference evidence="2" key="1">
    <citation type="submission" date="2018-11" db="EMBL/GenBank/DDBJ databases">
        <authorList>
            <consortium name="Pathogen Informatics"/>
        </authorList>
    </citation>
    <scope>NUCLEOTIDE SEQUENCE</scope>
</reference>
<evidence type="ECO:0000259" key="1">
    <source>
        <dbReference type="Pfam" id="PF00024"/>
    </source>
</evidence>
<dbReference type="SUPFAM" id="SSF57414">
    <property type="entry name" value="Hairpin loop containing domain-like"/>
    <property type="match status" value="1"/>
</dbReference>
<proteinExistence type="predicted"/>
<keyword evidence="3" id="KW-1185">Reference proteome</keyword>
<dbReference type="Pfam" id="PF00024">
    <property type="entry name" value="PAN_1"/>
    <property type="match status" value="1"/>
</dbReference>
<dbReference type="InterPro" id="IPR003609">
    <property type="entry name" value="Pan_app"/>
</dbReference>
<evidence type="ECO:0000313" key="2">
    <source>
        <dbReference type="EMBL" id="VEL09330.1"/>
    </source>
</evidence>
<name>A0A448WDT9_9PLAT</name>